<evidence type="ECO:0000259" key="1">
    <source>
        <dbReference type="Pfam" id="PF01796"/>
    </source>
</evidence>
<dbReference type="EMBL" id="CP032568">
    <property type="protein sequence ID" value="AYF75472.1"/>
    <property type="molecule type" value="Genomic_DNA"/>
</dbReference>
<protein>
    <submittedName>
        <fullName evidence="3">DNA-binding protein</fullName>
    </submittedName>
</protein>
<dbReference type="GO" id="GO:0003677">
    <property type="term" value="F:DNA binding"/>
    <property type="evidence" value="ECO:0007669"/>
    <property type="project" value="UniProtKB-KW"/>
</dbReference>
<keyword evidence="4" id="KW-1185">Reference proteome</keyword>
<reference evidence="3 4" key="1">
    <citation type="submission" date="2018-09" db="EMBL/GenBank/DDBJ databases">
        <title>Nocardia yunnanensis sp. nov., an actinomycete isolated from a soil sample.</title>
        <authorList>
            <person name="Zhang J."/>
        </authorList>
    </citation>
    <scope>NUCLEOTIDE SEQUENCE [LARGE SCALE GENOMIC DNA]</scope>
    <source>
        <strain evidence="3 4">CFHS0054</strain>
    </source>
</reference>
<proteinExistence type="predicted"/>
<dbReference type="InterPro" id="IPR002878">
    <property type="entry name" value="ChsH2_C"/>
</dbReference>
<dbReference type="PANTHER" id="PTHR34075:SF5">
    <property type="entry name" value="BLR3430 PROTEIN"/>
    <property type="match status" value="1"/>
</dbReference>
<dbReference type="Pfam" id="PF01796">
    <property type="entry name" value="OB_ChsH2_C"/>
    <property type="match status" value="1"/>
</dbReference>
<dbReference type="SUPFAM" id="SSF50249">
    <property type="entry name" value="Nucleic acid-binding proteins"/>
    <property type="match status" value="1"/>
</dbReference>
<feature type="domain" description="ChsH2 rubredoxin-like zinc ribbon" evidence="2">
    <location>
        <begin position="7"/>
        <end position="36"/>
    </location>
</feature>
<evidence type="ECO:0000313" key="3">
    <source>
        <dbReference type="EMBL" id="AYF75472.1"/>
    </source>
</evidence>
<dbReference type="PANTHER" id="PTHR34075">
    <property type="entry name" value="BLR3430 PROTEIN"/>
    <property type="match status" value="1"/>
</dbReference>
<dbReference type="OrthoDB" id="4714412at2"/>
<dbReference type="InterPro" id="IPR022002">
    <property type="entry name" value="ChsH2_Znr"/>
</dbReference>
<dbReference type="Gene3D" id="6.10.30.10">
    <property type="match status" value="1"/>
</dbReference>
<organism evidence="3 4">
    <name type="scientific">Nocardia yunnanensis</name>
    <dbReference type="NCBI Taxonomy" id="2382165"/>
    <lineage>
        <taxon>Bacteria</taxon>
        <taxon>Bacillati</taxon>
        <taxon>Actinomycetota</taxon>
        <taxon>Actinomycetes</taxon>
        <taxon>Mycobacteriales</taxon>
        <taxon>Nocardiaceae</taxon>
        <taxon>Nocardia</taxon>
    </lineage>
</organism>
<evidence type="ECO:0000259" key="2">
    <source>
        <dbReference type="Pfam" id="PF12172"/>
    </source>
</evidence>
<name>A0A386ZC91_9NOCA</name>
<feature type="domain" description="ChsH2 C-terminal OB-fold" evidence="1">
    <location>
        <begin position="40"/>
        <end position="106"/>
    </location>
</feature>
<gene>
    <name evidence="3" type="ORF">D7D52_18240</name>
</gene>
<dbReference type="Proteomes" id="UP000267164">
    <property type="component" value="Chromosome"/>
</dbReference>
<dbReference type="Pfam" id="PF12172">
    <property type="entry name" value="zf-ChsH2"/>
    <property type="match status" value="1"/>
</dbReference>
<sequence>MEWTEDRIALRGSRCARCGETDFPPQAACRRCGATETHTVRLPDRGVLWSWTIQRFPPPSPPYVPRSGEFEPFGLGYVELPGEVIVEALLTDADPAALRIGMPLRLIPFEVLSHCGERAITFAFAPETEGDRQ</sequence>
<dbReference type="AlphaFoldDB" id="A0A386ZC91"/>
<evidence type="ECO:0000313" key="4">
    <source>
        <dbReference type="Proteomes" id="UP000267164"/>
    </source>
</evidence>
<dbReference type="InterPro" id="IPR052513">
    <property type="entry name" value="Thioester_dehydratase-like"/>
</dbReference>
<keyword evidence="3" id="KW-0238">DNA-binding</keyword>
<accession>A0A386ZC91</accession>
<dbReference type="KEGG" id="nyu:D7D52_18240"/>
<dbReference type="InterPro" id="IPR012340">
    <property type="entry name" value="NA-bd_OB-fold"/>
</dbReference>